<comment type="caution">
    <text evidence="2">The sequence shown here is derived from an EMBL/GenBank/DDBJ whole genome shotgun (WGS) entry which is preliminary data.</text>
</comment>
<protein>
    <submittedName>
        <fullName evidence="2">Uncharacterized protein</fullName>
    </submittedName>
</protein>
<organism evidence="2 3">
    <name type="scientific">Actinomadura litoris</name>
    <dbReference type="NCBI Taxonomy" id="2678616"/>
    <lineage>
        <taxon>Bacteria</taxon>
        <taxon>Bacillati</taxon>
        <taxon>Actinomycetota</taxon>
        <taxon>Actinomycetes</taxon>
        <taxon>Streptosporangiales</taxon>
        <taxon>Thermomonosporaceae</taxon>
        <taxon>Actinomadura</taxon>
    </lineage>
</organism>
<feature type="region of interest" description="Disordered" evidence="1">
    <location>
        <begin position="107"/>
        <end position="149"/>
    </location>
</feature>
<evidence type="ECO:0000313" key="3">
    <source>
        <dbReference type="Proteomes" id="UP000432015"/>
    </source>
</evidence>
<dbReference type="EMBL" id="WOFH01000006">
    <property type="protein sequence ID" value="MUN38727.1"/>
    <property type="molecule type" value="Genomic_DNA"/>
</dbReference>
<evidence type="ECO:0000313" key="2">
    <source>
        <dbReference type="EMBL" id="MUN38727.1"/>
    </source>
</evidence>
<gene>
    <name evidence="2" type="ORF">GNZ18_19255</name>
</gene>
<dbReference type="AlphaFoldDB" id="A0A7K1L2W2"/>
<proteinExistence type="predicted"/>
<keyword evidence="3" id="KW-1185">Reference proteome</keyword>
<sequence length="149" mass="15876">MTHDNEFFDWQAALSDDLAHALAHGAECALTDAASNVEAMSPGEHALVGIGFAVLAVRAQLAQTSSDVADQLSAMADDMRELTETITAVRRPWWRRLTSRFRPRIRLSAPRSEVSGNEGQAAAPGSVEAGTAAPRLASVTPLHRDGGRS</sequence>
<evidence type="ECO:0000256" key="1">
    <source>
        <dbReference type="SAM" id="MobiDB-lite"/>
    </source>
</evidence>
<name>A0A7K1L2W2_9ACTN</name>
<reference evidence="2 3" key="1">
    <citation type="submission" date="2019-11" db="EMBL/GenBank/DDBJ databases">
        <authorList>
            <person name="Cao P."/>
        </authorList>
    </citation>
    <scope>NUCLEOTIDE SEQUENCE [LARGE SCALE GENOMIC DNA]</scope>
    <source>
        <strain evidence="2 3">NEAU-AAG5</strain>
    </source>
</reference>
<dbReference type="Proteomes" id="UP000432015">
    <property type="component" value="Unassembled WGS sequence"/>
</dbReference>
<dbReference type="RefSeq" id="WP_156217876.1">
    <property type="nucleotide sequence ID" value="NZ_WOFH01000006.1"/>
</dbReference>
<accession>A0A7K1L2W2</accession>